<evidence type="ECO:0000256" key="1">
    <source>
        <dbReference type="SAM" id="Phobius"/>
    </source>
</evidence>
<dbReference type="Pfam" id="PF13469">
    <property type="entry name" value="Sulfotransfer_3"/>
    <property type="match status" value="1"/>
</dbReference>
<keyword evidence="3" id="KW-1185">Reference proteome</keyword>
<organism evidence="2 3">
    <name type="scientific">Owenia fusiformis</name>
    <name type="common">Polychaete worm</name>
    <dbReference type="NCBI Taxonomy" id="6347"/>
    <lineage>
        <taxon>Eukaryota</taxon>
        <taxon>Metazoa</taxon>
        <taxon>Spiralia</taxon>
        <taxon>Lophotrochozoa</taxon>
        <taxon>Annelida</taxon>
        <taxon>Polychaeta</taxon>
        <taxon>Sedentaria</taxon>
        <taxon>Canalipalpata</taxon>
        <taxon>Sabellida</taxon>
        <taxon>Oweniida</taxon>
        <taxon>Oweniidae</taxon>
        <taxon>Owenia</taxon>
    </lineage>
</organism>
<comment type="caution">
    <text evidence="2">The sequence shown here is derived from an EMBL/GenBank/DDBJ whole genome shotgun (WGS) entry which is preliminary data.</text>
</comment>
<evidence type="ECO:0000313" key="3">
    <source>
        <dbReference type="Proteomes" id="UP000749559"/>
    </source>
</evidence>
<name>A0A8S4NN61_OWEFU</name>
<dbReference type="EMBL" id="CAIIXF020000005">
    <property type="protein sequence ID" value="CAH1782657.1"/>
    <property type="molecule type" value="Genomic_DNA"/>
</dbReference>
<keyword evidence="1" id="KW-0472">Membrane</keyword>
<gene>
    <name evidence="2" type="ORF">OFUS_LOCUS9079</name>
</gene>
<dbReference type="SUPFAM" id="SSF52540">
    <property type="entry name" value="P-loop containing nucleoside triphosphate hydrolases"/>
    <property type="match status" value="1"/>
</dbReference>
<proteinExistence type="predicted"/>
<evidence type="ECO:0008006" key="4">
    <source>
        <dbReference type="Google" id="ProtNLM"/>
    </source>
</evidence>
<evidence type="ECO:0000313" key="2">
    <source>
        <dbReference type="EMBL" id="CAH1782657.1"/>
    </source>
</evidence>
<reference evidence="2" key="1">
    <citation type="submission" date="2022-03" db="EMBL/GenBank/DDBJ databases">
        <authorList>
            <person name="Martin C."/>
        </authorList>
    </citation>
    <scope>NUCLEOTIDE SEQUENCE</scope>
</reference>
<accession>A0A8S4NN61</accession>
<dbReference type="Proteomes" id="UP000749559">
    <property type="component" value="Unassembled WGS sequence"/>
</dbReference>
<keyword evidence="1" id="KW-0812">Transmembrane</keyword>
<protein>
    <recommendedName>
        <fullName evidence="4">Sulfotransferase</fullName>
    </recommendedName>
</protein>
<dbReference type="AlphaFoldDB" id="A0A8S4NN61"/>
<keyword evidence="1" id="KW-1133">Transmembrane helix</keyword>
<sequence length="455" mass="53352">MWLMWIKRCICCLNHLIHLNIHCITCTFKHPVTLLESHVTLVGKRMKMRSRLEYLAFTSICVTCVIITIVAIVRFDVDTSSVFALIDGRRFHYGELRPYGEGNEAIDRQNKSGLHIHVFERDTTIGNRFNYGYKKTNSIVNDFKDRTGAQINNQSSTYRDNYRKTHIEANYNKVKQHFIVVTQPRCGSNLMDSYLNQHPLVTCYNELIMQPILSQFNLSNKSSRSQLLNYVGDIIGFASTTEPRTNSRTDFPGSTSATKTRFGTNAGLSSMISTGFKVHLSQMIKFNITMESFLRKLKRPKLILLYRKNLLEQYVSWQIAAETRLWWSTDIQNTISHKLRLNQFEHFILTERILWLKLMKLLRRNRYIRGNDYILVSYEDLVVDNSKTMNGVFKMLGYREERRHLFTWLLKQNPMSLSKKISNYVEIKPHLERLDYTLHVKTQLPSNFAVNVYSR</sequence>
<feature type="transmembrane region" description="Helical" evidence="1">
    <location>
        <begin position="54"/>
        <end position="75"/>
    </location>
</feature>
<dbReference type="InterPro" id="IPR027417">
    <property type="entry name" value="P-loop_NTPase"/>
</dbReference>
<dbReference type="Gene3D" id="3.40.50.300">
    <property type="entry name" value="P-loop containing nucleotide triphosphate hydrolases"/>
    <property type="match status" value="1"/>
</dbReference>